<dbReference type="Gene3D" id="2.40.10.10">
    <property type="entry name" value="Trypsin-like serine proteases"/>
    <property type="match status" value="1"/>
</dbReference>
<evidence type="ECO:0000313" key="8">
    <source>
        <dbReference type="EMBL" id="KAI7791292.1"/>
    </source>
</evidence>
<dbReference type="Pfam" id="PF00089">
    <property type="entry name" value="Trypsin"/>
    <property type="match status" value="1"/>
</dbReference>
<comment type="caution">
    <text evidence="8">The sequence shown here is derived from an EMBL/GenBank/DDBJ whole genome shotgun (WGS) entry which is preliminary data.</text>
</comment>
<evidence type="ECO:0000256" key="4">
    <source>
        <dbReference type="ARBA" id="ARBA00023157"/>
    </source>
</evidence>
<dbReference type="PROSITE" id="PS00135">
    <property type="entry name" value="TRYPSIN_SER"/>
    <property type="match status" value="1"/>
</dbReference>
<evidence type="ECO:0000256" key="2">
    <source>
        <dbReference type="ARBA" id="ARBA00022801"/>
    </source>
</evidence>
<name>A0A9W7T5V0_TRIRA</name>
<evidence type="ECO:0000313" key="9">
    <source>
        <dbReference type="Proteomes" id="UP001059041"/>
    </source>
</evidence>
<dbReference type="InterPro" id="IPR043504">
    <property type="entry name" value="Peptidase_S1_PA_chymotrypsin"/>
</dbReference>
<gene>
    <name evidence="8" type="ORF">IRJ41_018640</name>
</gene>
<evidence type="ECO:0000256" key="3">
    <source>
        <dbReference type="ARBA" id="ARBA00022825"/>
    </source>
</evidence>
<keyword evidence="1 5" id="KW-0645">Protease</keyword>
<dbReference type="SMART" id="SM00020">
    <property type="entry name" value="Tryp_SPc"/>
    <property type="match status" value="1"/>
</dbReference>
<dbReference type="GO" id="GO:0004252">
    <property type="term" value="F:serine-type endopeptidase activity"/>
    <property type="evidence" value="ECO:0007669"/>
    <property type="project" value="InterPro"/>
</dbReference>
<dbReference type="Proteomes" id="UP001059041">
    <property type="component" value="Linkage Group LG25"/>
</dbReference>
<keyword evidence="9" id="KW-1185">Reference proteome</keyword>
<keyword evidence="4" id="KW-1015">Disulfide bond</keyword>
<dbReference type="CDD" id="cd00190">
    <property type="entry name" value="Tryp_SPc"/>
    <property type="match status" value="1"/>
</dbReference>
<organism evidence="8 9">
    <name type="scientific">Triplophysa rosa</name>
    <name type="common">Cave loach</name>
    <dbReference type="NCBI Taxonomy" id="992332"/>
    <lineage>
        <taxon>Eukaryota</taxon>
        <taxon>Metazoa</taxon>
        <taxon>Chordata</taxon>
        <taxon>Craniata</taxon>
        <taxon>Vertebrata</taxon>
        <taxon>Euteleostomi</taxon>
        <taxon>Actinopterygii</taxon>
        <taxon>Neopterygii</taxon>
        <taxon>Teleostei</taxon>
        <taxon>Ostariophysi</taxon>
        <taxon>Cypriniformes</taxon>
        <taxon>Nemacheilidae</taxon>
        <taxon>Triplophysa</taxon>
    </lineage>
</organism>
<dbReference type="FunFam" id="2.40.10.10:FF:000068">
    <property type="entry name" value="transmembrane protease serine 2"/>
    <property type="match status" value="1"/>
</dbReference>
<dbReference type="PROSITE" id="PS00134">
    <property type="entry name" value="TRYPSIN_HIS"/>
    <property type="match status" value="1"/>
</dbReference>
<feature type="signal peptide" evidence="6">
    <location>
        <begin position="1"/>
        <end position="18"/>
    </location>
</feature>
<proteinExistence type="predicted"/>
<sequence length="244" mass="26861">TVISLLLLGSLLPHLSYSISENGTEARPHSRPYMVSVQENGKHTCGGFLISDQFVMTASHCHTDEALTVLTGVHDLTKKGRTIRFNVKSYHLHLDHTTGNKADLMILELDEKVQLNDTVKTIPIPTTPEEIEVDTNCSIAGWGELSHYGPISLTLREADMMIMNNTECQTQWEDVYIPSQMICVYSEGGICLGDSGGPLVCNNTAVGITAFGSENYCNDPDQPNVFTKISEFLPWIQNVISSSN</sequence>
<keyword evidence="2 5" id="KW-0378">Hydrolase</keyword>
<dbReference type="PANTHER" id="PTHR24271">
    <property type="entry name" value="KALLIKREIN-RELATED"/>
    <property type="match status" value="1"/>
</dbReference>
<dbReference type="PANTHER" id="PTHR24271:SF87">
    <property type="entry name" value="ARGININE ESTERASE-LIKE-RELATED"/>
    <property type="match status" value="1"/>
</dbReference>
<feature type="domain" description="Peptidase S1" evidence="7">
    <location>
        <begin position="7"/>
        <end position="241"/>
    </location>
</feature>
<evidence type="ECO:0000256" key="6">
    <source>
        <dbReference type="SAM" id="SignalP"/>
    </source>
</evidence>
<reference evidence="8" key="1">
    <citation type="submission" date="2021-02" db="EMBL/GenBank/DDBJ databases">
        <title>Comparative genomics reveals that relaxation of natural selection precedes convergent phenotypic evolution of cavefish.</title>
        <authorList>
            <person name="Peng Z."/>
        </authorList>
    </citation>
    <scope>NUCLEOTIDE SEQUENCE</scope>
    <source>
        <tissue evidence="8">Muscle</tissue>
    </source>
</reference>
<evidence type="ECO:0000256" key="1">
    <source>
        <dbReference type="ARBA" id="ARBA00022670"/>
    </source>
</evidence>
<dbReference type="EMBL" id="JAFHDT010000025">
    <property type="protein sequence ID" value="KAI7791292.1"/>
    <property type="molecule type" value="Genomic_DNA"/>
</dbReference>
<keyword evidence="3 5" id="KW-0720">Serine protease</keyword>
<dbReference type="InterPro" id="IPR018114">
    <property type="entry name" value="TRYPSIN_HIS"/>
</dbReference>
<dbReference type="GO" id="GO:0006508">
    <property type="term" value="P:proteolysis"/>
    <property type="evidence" value="ECO:0007669"/>
    <property type="project" value="UniProtKB-KW"/>
</dbReference>
<dbReference type="AlphaFoldDB" id="A0A9W7T5V0"/>
<dbReference type="FunFam" id="2.40.10.10:FF:000036">
    <property type="entry name" value="Trypsin beta"/>
    <property type="match status" value="1"/>
</dbReference>
<evidence type="ECO:0000256" key="5">
    <source>
        <dbReference type="RuleBase" id="RU363034"/>
    </source>
</evidence>
<dbReference type="PROSITE" id="PS50240">
    <property type="entry name" value="TRYPSIN_DOM"/>
    <property type="match status" value="1"/>
</dbReference>
<feature type="non-terminal residue" evidence="8">
    <location>
        <position position="244"/>
    </location>
</feature>
<keyword evidence="6" id="KW-0732">Signal</keyword>
<protein>
    <submittedName>
        <fullName evidence="8">Trypsin domain containing protein</fullName>
    </submittedName>
</protein>
<feature type="chain" id="PRO_5040878349" evidence="6">
    <location>
        <begin position="19"/>
        <end position="244"/>
    </location>
</feature>
<dbReference type="InterPro" id="IPR001254">
    <property type="entry name" value="Trypsin_dom"/>
</dbReference>
<dbReference type="InterPro" id="IPR009003">
    <property type="entry name" value="Peptidase_S1_PA"/>
</dbReference>
<dbReference type="PRINTS" id="PR00722">
    <property type="entry name" value="CHYMOTRYPSIN"/>
</dbReference>
<accession>A0A9W7T5V0</accession>
<dbReference type="InterPro" id="IPR033116">
    <property type="entry name" value="TRYPSIN_SER"/>
</dbReference>
<dbReference type="InterPro" id="IPR001314">
    <property type="entry name" value="Peptidase_S1A"/>
</dbReference>
<evidence type="ECO:0000259" key="7">
    <source>
        <dbReference type="PROSITE" id="PS50240"/>
    </source>
</evidence>
<dbReference type="SUPFAM" id="SSF50494">
    <property type="entry name" value="Trypsin-like serine proteases"/>
    <property type="match status" value="1"/>
</dbReference>